<dbReference type="SMART" id="SM00751">
    <property type="entry name" value="BSD"/>
    <property type="match status" value="1"/>
</dbReference>
<dbReference type="PANTHER" id="PTHR16019">
    <property type="entry name" value="SYNAPSE-ASSOCIATED PROTEIN"/>
    <property type="match status" value="1"/>
</dbReference>
<feature type="compositionally biased region" description="Low complexity" evidence="1">
    <location>
        <begin position="219"/>
        <end position="234"/>
    </location>
</feature>
<feature type="compositionally biased region" description="Basic and acidic residues" evidence="1">
    <location>
        <begin position="191"/>
        <end position="201"/>
    </location>
</feature>
<comment type="caution">
    <text evidence="2">The sequence shown here is derived from an EMBL/GenBank/DDBJ whole genome shotgun (WGS) entry which is preliminary data.</text>
</comment>
<dbReference type="GO" id="GO:0005634">
    <property type="term" value="C:nucleus"/>
    <property type="evidence" value="ECO:0007669"/>
    <property type="project" value="TreeGrafter"/>
</dbReference>
<dbReference type="InterPro" id="IPR051494">
    <property type="entry name" value="BSD_domain-containing"/>
</dbReference>
<reference evidence="2" key="1">
    <citation type="submission" date="2020-04" db="EMBL/GenBank/DDBJ databases">
        <authorList>
            <person name="Alioto T."/>
            <person name="Alioto T."/>
            <person name="Gomez Garrido J."/>
        </authorList>
    </citation>
    <scope>NUCLEOTIDE SEQUENCE</scope>
    <source>
        <strain evidence="2">A484AB</strain>
    </source>
</reference>
<dbReference type="PANTHER" id="PTHR16019:SF6">
    <property type="entry name" value="SYNAPSE-ASSOCIATED PROTEIN 1"/>
    <property type="match status" value="1"/>
</dbReference>
<proteinExistence type="predicted"/>
<evidence type="ECO:0000313" key="2">
    <source>
        <dbReference type="EMBL" id="CAB4014703.1"/>
    </source>
</evidence>
<dbReference type="SUPFAM" id="SSF140383">
    <property type="entry name" value="BSD domain-like"/>
    <property type="match status" value="1"/>
</dbReference>
<accession>A0A6S7ICH5</accession>
<dbReference type="Gene3D" id="1.10.3970.10">
    <property type="entry name" value="BSD domain"/>
    <property type="match status" value="1"/>
</dbReference>
<dbReference type="GO" id="GO:0005794">
    <property type="term" value="C:Golgi apparatus"/>
    <property type="evidence" value="ECO:0007669"/>
    <property type="project" value="TreeGrafter"/>
</dbReference>
<feature type="compositionally biased region" description="Polar residues" evidence="1">
    <location>
        <begin position="124"/>
        <end position="154"/>
    </location>
</feature>
<evidence type="ECO:0000313" key="3">
    <source>
        <dbReference type="Proteomes" id="UP001152795"/>
    </source>
</evidence>
<dbReference type="Pfam" id="PF03909">
    <property type="entry name" value="BSD"/>
    <property type="match status" value="1"/>
</dbReference>
<dbReference type="InterPro" id="IPR005607">
    <property type="entry name" value="BSD_dom"/>
</dbReference>
<gene>
    <name evidence="2" type="ORF">PACLA_8A073410</name>
</gene>
<feature type="region of interest" description="Disordered" evidence="1">
    <location>
        <begin position="124"/>
        <end position="290"/>
    </location>
</feature>
<feature type="compositionally biased region" description="Acidic residues" evidence="1">
    <location>
        <begin position="255"/>
        <end position="290"/>
    </location>
</feature>
<dbReference type="InterPro" id="IPR035925">
    <property type="entry name" value="BSD_dom_sf"/>
</dbReference>
<dbReference type="Proteomes" id="UP001152795">
    <property type="component" value="Unassembled WGS sequence"/>
</dbReference>
<dbReference type="GO" id="GO:0038203">
    <property type="term" value="P:TORC2 signaling"/>
    <property type="evidence" value="ECO:0007669"/>
    <property type="project" value="TreeGrafter"/>
</dbReference>
<dbReference type="GO" id="GO:0045202">
    <property type="term" value="C:synapse"/>
    <property type="evidence" value="ECO:0007669"/>
    <property type="project" value="TreeGrafter"/>
</dbReference>
<keyword evidence="3" id="KW-1185">Reference proteome</keyword>
<protein>
    <submittedName>
        <fullName evidence="2">Uncharacterized protein</fullName>
    </submittedName>
</protein>
<dbReference type="EMBL" id="CACRXK020008415">
    <property type="protein sequence ID" value="CAB4014703.1"/>
    <property type="molecule type" value="Genomic_DNA"/>
</dbReference>
<dbReference type="PROSITE" id="PS50858">
    <property type="entry name" value="BSD"/>
    <property type="match status" value="1"/>
</dbReference>
<dbReference type="AlphaFoldDB" id="A0A6S7ICH5"/>
<dbReference type="GO" id="GO:0048172">
    <property type="term" value="P:regulation of short-term neuronal synaptic plasticity"/>
    <property type="evidence" value="ECO:0007669"/>
    <property type="project" value="TreeGrafter"/>
</dbReference>
<organism evidence="2 3">
    <name type="scientific">Paramuricea clavata</name>
    <name type="common">Red gorgonian</name>
    <name type="synonym">Violescent sea-whip</name>
    <dbReference type="NCBI Taxonomy" id="317549"/>
    <lineage>
        <taxon>Eukaryota</taxon>
        <taxon>Metazoa</taxon>
        <taxon>Cnidaria</taxon>
        <taxon>Anthozoa</taxon>
        <taxon>Octocorallia</taxon>
        <taxon>Malacalcyonacea</taxon>
        <taxon>Plexauridae</taxon>
        <taxon>Paramuricea</taxon>
    </lineage>
</organism>
<evidence type="ECO:0000256" key="1">
    <source>
        <dbReference type="SAM" id="MobiDB-lite"/>
    </source>
</evidence>
<sequence>MQDILTDFNKEQEKFVNEKHNKRKETGVPPWVGYHEEESMKSQILALSSDERNFLRDPPSGVQFHYDYDSMFPVALATLDEDPELKKMRFNLVPKKVKETTFWRNYFYRVSLIKQSSQLTSLASATGNTNSTAENQKGKEQPSTQSSGDSSQTKQQEKEDKSKTQNVSEDLGEMTLSSSPPQDEFISDAFEGAHELSKEDLEQIGVDRLSGKSGKKKTSGPVSNNEAASSTSENKQQTSGTAEGDIPDWERELQEELQEYDVVVNEEDDDDDDDGSWEKEIEDMLDAEES</sequence>
<dbReference type="OrthoDB" id="47923at2759"/>
<name>A0A6S7ICH5_PARCT</name>